<dbReference type="EMBL" id="JACASE010000008">
    <property type="protein sequence ID" value="KAF6441052.1"/>
    <property type="molecule type" value="Genomic_DNA"/>
</dbReference>
<comment type="caution">
    <text evidence="1">The sequence shown here is derived from an EMBL/GenBank/DDBJ whole genome shotgun (WGS) entry which is preliminary data.</text>
</comment>
<gene>
    <name evidence="1" type="ORF">HJG63_012270</name>
</gene>
<evidence type="ECO:0000313" key="2">
    <source>
        <dbReference type="Proteomes" id="UP000593571"/>
    </source>
</evidence>
<name>A0A7J8F1C0_ROUAE</name>
<organism evidence="1 2">
    <name type="scientific">Rousettus aegyptiacus</name>
    <name type="common">Egyptian fruit bat</name>
    <name type="synonym">Pteropus aegyptiacus</name>
    <dbReference type="NCBI Taxonomy" id="9407"/>
    <lineage>
        <taxon>Eukaryota</taxon>
        <taxon>Metazoa</taxon>
        <taxon>Chordata</taxon>
        <taxon>Craniata</taxon>
        <taxon>Vertebrata</taxon>
        <taxon>Euteleostomi</taxon>
        <taxon>Mammalia</taxon>
        <taxon>Eutheria</taxon>
        <taxon>Laurasiatheria</taxon>
        <taxon>Chiroptera</taxon>
        <taxon>Yinpterochiroptera</taxon>
        <taxon>Pteropodoidea</taxon>
        <taxon>Pteropodidae</taxon>
        <taxon>Rousettinae</taxon>
        <taxon>Rousettus</taxon>
    </lineage>
</organism>
<protein>
    <submittedName>
        <fullName evidence="1">Uncharacterized protein</fullName>
    </submittedName>
</protein>
<reference evidence="1 2" key="1">
    <citation type="journal article" date="2020" name="Nature">
        <title>Six reference-quality genomes reveal evolution of bat adaptations.</title>
        <authorList>
            <person name="Jebb D."/>
            <person name="Huang Z."/>
            <person name="Pippel M."/>
            <person name="Hughes G.M."/>
            <person name="Lavrichenko K."/>
            <person name="Devanna P."/>
            <person name="Winkler S."/>
            <person name="Jermiin L.S."/>
            <person name="Skirmuntt E.C."/>
            <person name="Katzourakis A."/>
            <person name="Burkitt-Gray L."/>
            <person name="Ray D.A."/>
            <person name="Sullivan K.A.M."/>
            <person name="Roscito J.G."/>
            <person name="Kirilenko B.M."/>
            <person name="Davalos L.M."/>
            <person name="Corthals A.P."/>
            <person name="Power M.L."/>
            <person name="Jones G."/>
            <person name="Ransome R.D."/>
            <person name="Dechmann D.K.N."/>
            <person name="Locatelli A.G."/>
            <person name="Puechmaille S.J."/>
            <person name="Fedrigo O."/>
            <person name="Jarvis E.D."/>
            <person name="Hiller M."/>
            <person name="Vernes S.C."/>
            <person name="Myers E.W."/>
            <person name="Teeling E.C."/>
        </authorList>
    </citation>
    <scope>NUCLEOTIDE SEQUENCE [LARGE SCALE GENOMIC DNA]</scope>
    <source>
        <strain evidence="1">MRouAeg1</strain>
        <tissue evidence="1">Muscle</tissue>
    </source>
</reference>
<dbReference type="AlphaFoldDB" id="A0A7J8F1C0"/>
<accession>A0A7J8F1C0</accession>
<evidence type="ECO:0000313" key="1">
    <source>
        <dbReference type="EMBL" id="KAF6441052.1"/>
    </source>
</evidence>
<dbReference type="Proteomes" id="UP000593571">
    <property type="component" value="Unassembled WGS sequence"/>
</dbReference>
<proteinExistence type="predicted"/>
<sequence length="120" mass="13219">MLDLQSWSQGVMLHWKIPARERSPVPLPVPRDSGLWTPRHCPLGSGCARTTHWAWLLAPSRAAGSARGLSSGRMHTLLPFLLQQPGEGRSSSHIDRLCASLHQAEGILGVFCAERFFPLT</sequence>
<keyword evidence="2" id="KW-1185">Reference proteome</keyword>